<keyword evidence="2" id="KW-1185">Reference proteome</keyword>
<reference evidence="1 2" key="1">
    <citation type="journal article" date="2019" name="Int. J. Syst. Evol. Microbiol.">
        <title>The Global Catalogue of Microorganisms (GCM) 10K type strain sequencing project: providing services to taxonomists for standard genome sequencing and annotation.</title>
        <authorList>
            <consortium name="The Broad Institute Genomics Platform"/>
            <consortium name="The Broad Institute Genome Sequencing Center for Infectious Disease"/>
            <person name="Wu L."/>
            <person name="Ma J."/>
        </authorList>
    </citation>
    <scope>NUCLEOTIDE SEQUENCE [LARGE SCALE GENOMIC DNA]</scope>
    <source>
        <strain evidence="1 2">JCM 30072</strain>
    </source>
</reference>
<comment type="caution">
    <text evidence="1">The sequence shown here is derived from an EMBL/GenBank/DDBJ whole genome shotgun (WGS) entry which is preliminary data.</text>
</comment>
<evidence type="ECO:0000313" key="1">
    <source>
        <dbReference type="EMBL" id="MFC7057108.1"/>
    </source>
</evidence>
<dbReference type="RefSeq" id="WP_267162844.1">
    <property type="nucleotide sequence ID" value="NZ_CP112972.1"/>
</dbReference>
<dbReference type="InterPro" id="IPR045940">
    <property type="entry name" value="DUF6360"/>
</dbReference>
<dbReference type="Proteomes" id="UP001596445">
    <property type="component" value="Unassembled WGS sequence"/>
</dbReference>
<name>A0ABD5VYZ3_9EURY</name>
<dbReference type="Pfam" id="PF19887">
    <property type="entry name" value="DUF6360"/>
    <property type="match status" value="1"/>
</dbReference>
<dbReference type="EMBL" id="JBHSZI010000001">
    <property type="protein sequence ID" value="MFC7057108.1"/>
    <property type="molecule type" value="Genomic_DNA"/>
</dbReference>
<protein>
    <submittedName>
        <fullName evidence="1">DUF6360 family protein</fullName>
    </submittedName>
</protein>
<organism evidence="1 2">
    <name type="scientific">Halovenus salina</name>
    <dbReference type="NCBI Taxonomy" id="1510225"/>
    <lineage>
        <taxon>Archaea</taxon>
        <taxon>Methanobacteriati</taxon>
        <taxon>Methanobacteriota</taxon>
        <taxon>Stenosarchaea group</taxon>
        <taxon>Halobacteria</taxon>
        <taxon>Halobacteriales</taxon>
        <taxon>Haloarculaceae</taxon>
        <taxon>Halovenus</taxon>
    </lineage>
</organism>
<gene>
    <name evidence="1" type="ORF">ACFQQG_01675</name>
</gene>
<proteinExistence type="predicted"/>
<dbReference type="GeneID" id="76628935"/>
<dbReference type="AlphaFoldDB" id="A0ABD5VYZ3"/>
<evidence type="ECO:0000313" key="2">
    <source>
        <dbReference type="Proteomes" id="UP001596445"/>
    </source>
</evidence>
<sequence>MVDRIMRVNAYTTFDLLDATVEGHGFTESAPATLNVSVPRGQPDHVRLELEVDNVELETVRPHSDSVSLSATQARTLAAELESYAADVETAASEQEGKDD</sequence>
<accession>A0ABD5VYZ3</accession>